<gene>
    <name evidence="2" type="ORF">H114_01958</name>
</gene>
<proteinExistence type="predicted"/>
<evidence type="ECO:0000313" key="2">
    <source>
        <dbReference type="EMBL" id="EMF30823.1"/>
    </source>
</evidence>
<dbReference type="OrthoDB" id="5178168at2"/>
<keyword evidence="1" id="KW-1133">Transmembrane helix</keyword>
<dbReference type="EMBL" id="AOHP01000010">
    <property type="protein sequence ID" value="EMF30823.1"/>
    <property type="molecule type" value="Genomic_DNA"/>
</dbReference>
<reference evidence="2 3" key="1">
    <citation type="journal article" date="2013" name="Genome Announc.">
        <title>Draft Genome Sequence of Streptomyces gancidicus Strain BKS 13-15.</title>
        <authorList>
            <person name="Kumar S."/>
            <person name="Kaur N."/>
            <person name="Singh N.K."/>
            <person name="Raghava G.P."/>
            <person name="Mayilraj S."/>
        </authorList>
    </citation>
    <scope>NUCLEOTIDE SEQUENCE [LARGE SCALE GENOMIC DNA]</scope>
    <source>
        <strain evidence="2 3">BKS 13-15</strain>
    </source>
</reference>
<accession>M3D390</accession>
<keyword evidence="1" id="KW-0472">Membrane</keyword>
<feature type="transmembrane region" description="Helical" evidence="1">
    <location>
        <begin position="255"/>
        <end position="273"/>
    </location>
</feature>
<keyword evidence="1" id="KW-0812">Transmembrane</keyword>
<feature type="transmembrane region" description="Helical" evidence="1">
    <location>
        <begin position="225"/>
        <end position="243"/>
    </location>
</feature>
<feature type="transmembrane region" description="Helical" evidence="1">
    <location>
        <begin position="43"/>
        <end position="61"/>
    </location>
</feature>
<feature type="transmembrane region" description="Helical" evidence="1">
    <location>
        <begin position="144"/>
        <end position="172"/>
    </location>
</feature>
<protein>
    <submittedName>
        <fullName evidence="2">Uncharacterized protein</fullName>
    </submittedName>
</protein>
<sequence length="560" mass="60080">MNAGTEYDVLMIVPSADLTLLRRPGPAPERGRTVRSFCRRRRVPLLAVSAVLPLYALWWAVLATGGGDLAAQDAWADFAGRHGSSAYNLFWYGGMHTANYSLISPYLMAAVGVRALTVASGLAATWIAAVLVERALPRRPVAPALLAALGLWGNVASGRTTFALGIAFGLAACLYLTDPRLTEQKRLVLTGAYAALATMASPVAGLFLAVVGAGHVLVRRPGPAVALLLPPALVVGATSLLFPFHGEQLMPAGRIWTPAVLGIAVAVLSPPSWRVARWSGALYAAGTVLVFLIPSPIGTNLERFAEYAAPVALLVALLAQPRLRAVRRGLLVAALVFSVGWTGKKTVDDLKVSTTVPAWAAQTEGVVRALESLGAGRTRVEAVPARNHREAVALAPHVHLARGWNRQLDMERARLFYDGSFSAATYRAWLDRWAVGFVVLHDGKPDGYAEEEARLVRERRPDWLVPVWRDAHWEVFRVRDAVPLVSAPGSVVRTSGAELVLRVARPGTVTVRIAYSPWLRVDGGGCLSRAGEFTRLTVSAPGEYRISSEYGPSPARAESC</sequence>
<keyword evidence="3" id="KW-1185">Reference proteome</keyword>
<feature type="transmembrane region" description="Helical" evidence="1">
    <location>
        <begin position="192"/>
        <end position="218"/>
    </location>
</feature>
<evidence type="ECO:0000256" key="1">
    <source>
        <dbReference type="SAM" id="Phobius"/>
    </source>
</evidence>
<comment type="caution">
    <text evidence="2">The sequence shown here is derived from an EMBL/GenBank/DDBJ whole genome shotgun (WGS) entry which is preliminary data.</text>
</comment>
<organism evidence="2 3">
    <name type="scientific">Streptomyces gancidicus BKS 13-15</name>
    <dbReference type="NCBI Taxonomy" id="1284664"/>
    <lineage>
        <taxon>Bacteria</taxon>
        <taxon>Bacillati</taxon>
        <taxon>Actinomycetota</taxon>
        <taxon>Actinomycetes</taxon>
        <taxon>Kitasatosporales</taxon>
        <taxon>Streptomycetaceae</taxon>
        <taxon>Streptomyces</taxon>
        <taxon>Streptomyces pseudogriseolus group</taxon>
    </lineage>
</organism>
<dbReference type="PATRIC" id="fig|1284664.3.peg.400"/>
<dbReference type="Proteomes" id="UP000011732">
    <property type="component" value="Unassembled WGS sequence"/>
</dbReference>
<dbReference type="AlphaFoldDB" id="M3D390"/>
<feature type="transmembrane region" description="Helical" evidence="1">
    <location>
        <begin position="106"/>
        <end position="132"/>
    </location>
</feature>
<name>M3D390_STREZ</name>
<feature type="transmembrane region" description="Helical" evidence="1">
    <location>
        <begin position="280"/>
        <end position="298"/>
    </location>
</feature>
<evidence type="ECO:0000313" key="3">
    <source>
        <dbReference type="Proteomes" id="UP000011732"/>
    </source>
</evidence>